<evidence type="ECO:0000313" key="3">
    <source>
        <dbReference type="Proteomes" id="UP000660265"/>
    </source>
</evidence>
<reference evidence="3" key="1">
    <citation type="journal article" date="2019" name="Int. J. Syst. Evol. Microbiol.">
        <title>The Global Catalogue of Microorganisms (GCM) 10K type strain sequencing project: providing services to taxonomists for standard genome sequencing and annotation.</title>
        <authorList>
            <consortium name="The Broad Institute Genomics Platform"/>
            <consortium name="The Broad Institute Genome Sequencing Center for Infectious Disease"/>
            <person name="Wu L."/>
            <person name="Ma J."/>
        </authorList>
    </citation>
    <scope>NUCLEOTIDE SEQUENCE [LARGE SCALE GENOMIC DNA]</scope>
    <source>
        <strain evidence="3">CGMCC 4.7275</strain>
    </source>
</reference>
<dbReference type="Proteomes" id="UP000660265">
    <property type="component" value="Unassembled WGS sequence"/>
</dbReference>
<accession>A0ABQ2EQ63</accession>
<proteinExistence type="predicted"/>
<organism evidence="2 3">
    <name type="scientific">Streptomyces camponoticapitis</name>
    <dbReference type="NCBI Taxonomy" id="1616125"/>
    <lineage>
        <taxon>Bacteria</taxon>
        <taxon>Bacillati</taxon>
        <taxon>Actinomycetota</taxon>
        <taxon>Actinomycetes</taxon>
        <taxon>Kitasatosporales</taxon>
        <taxon>Streptomycetaceae</taxon>
        <taxon>Streptomyces</taxon>
    </lineage>
</organism>
<dbReference type="EMBL" id="BMMV01000025">
    <property type="protein sequence ID" value="GGK20465.1"/>
    <property type="molecule type" value="Genomic_DNA"/>
</dbReference>
<evidence type="ECO:0000259" key="1">
    <source>
        <dbReference type="Pfam" id="PF17765"/>
    </source>
</evidence>
<name>A0ABQ2EQ63_9ACTN</name>
<feature type="domain" description="MmyB-like transcription regulator ligand binding" evidence="1">
    <location>
        <begin position="154"/>
        <end position="221"/>
    </location>
</feature>
<dbReference type="Pfam" id="PF17765">
    <property type="entry name" value="MLTR_LBD"/>
    <property type="match status" value="1"/>
</dbReference>
<comment type="caution">
    <text evidence="2">The sequence shown here is derived from an EMBL/GenBank/DDBJ whole genome shotgun (WGS) entry which is preliminary data.</text>
</comment>
<keyword evidence="3" id="KW-1185">Reference proteome</keyword>
<evidence type="ECO:0000313" key="2">
    <source>
        <dbReference type="EMBL" id="GGK20465.1"/>
    </source>
</evidence>
<gene>
    <name evidence="2" type="ORF">GCM10011583_60430</name>
</gene>
<dbReference type="InterPro" id="IPR041413">
    <property type="entry name" value="MLTR_LBD"/>
</dbReference>
<protein>
    <recommendedName>
        <fullName evidence="1">MmyB-like transcription regulator ligand binding domain-containing protein</fullName>
    </recommendedName>
</protein>
<sequence>MVKRRRSCPGRASLRLRGGEAGRWWQNRHTGQHGTEIALPPVTFTHEFLANRVDGNSDDILPLHKPRLYTITSETGAQSVVNYLPADCTAGQAKPAVDTNTKRCYPVYWSPNGEKTPILVVPPYRGKDRGERHALPHNAGGFFGLPVTQTGPRVPEALRVLIDRQPSPSFLCDRFWNVLAYNPVMANWWPWVTKPGPNPLTRLLLDPEARHQYLDLREHADR</sequence>
<dbReference type="RefSeq" id="WP_189110756.1">
    <property type="nucleotide sequence ID" value="NZ_BMMV01000025.1"/>
</dbReference>